<feature type="domain" description="PhoD-like phosphatase metallophosphatase" evidence="1">
    <location>
        <begin position="159"/>
        <end position="498"/>
    </location>
</feature>
<dbReference type="InterPro" id="IPR052900">
    <property type="entry name" value="Phospholipid_Metab_Enz"/>
</dbReference>
<dbReference type="PANTHER" id="PTHR43606:SF2">
    <property type="entry name" value="ALKALINE PHOSPHATASE FAMILY PROTEIN (AFU_ORTHOLOGUE AFUA_5G03860)"/>
    <property type="match status" value="1"/>
</dbReference>
<dbReference type="Gene3D" id="3.60.21.70">
    <property type="entry name" value="PhoD-like phosphatase"/>
    <property type="match status" value="1"/>
</dbReference>
<dbReference type="PROSITE" id="PS51257">
    <property type="entry name" value="PROKAR_LIPOPROTEIN"/>
    <property type="match status" value="1"/>
</dbReference>
<dbReference type="PANTHER" id="PTHR43606">
    <property type="entry name" value="PHOSPHATASE, PUTATIVE (AFU_ORTHOLOGUE AFUA_6G08710)-RELATED"/>
    <property type="match status" value="1"/>
</dbReference>
<dbReference type="InterPro" id="IPR032093">
    <property type="entry name" value="PhoD_N"/>
</dbReference>
<protein>
    <submittedName>
        <fullName evidence="3">Alkaline phosphatase D family protein</fullName>
    </submittedName>
</protein>
<proteinExistence type="predicted"/>
<dbReference type="InterPro" id="IPR029052">
    <property type="entry name" value="Metallo-depent_PP-like"/>
</dbReference>
<dbReference type="SUPFAM" id="SSF56300">
    <property type="entry name" value="Metallo-dependent phosphatases"/>
    <property type="match status" value="1"/>
</dbReference>
<dbReference type="PROSITE" id="PS51318">
    <property type="entry name" value="TAT"/>
    <property type="match status" value="1"/>
</dbReference>
<dbReference type="Pfam" id="PF09423">
    <property type="entry name" value="PhoD"/>
    <property type="match status" value="1"/>
</dbReference>
<dbReference type="InterPro" id="IPR006311">
    <property type="entry name" value="TAT_signal"/>
</dbReference>
<dbReference type="Pfam" id="PF16655">
    <property type="entry name" value="PhoD_N"/>
    <property type="match status" value="1"/>
</dbReference>
<dbReference type="EMBL" id="CP149783">
    <property type="protein sequence ID" value="WYF46116.1"/>
    <property type="molecule type" value="Genomic_DNA"/>
</dbReference>
<name>A0AAU6Q6R8_9DEIO</name>
<dbReference type="InterPro" id="IPR038607">
    <property type="entry name" value="PhoD-like_sf"/>
</dbReference>
<dbReference type="RefSeq" id="WP_339097540.1">
    <property type="nucleotide sequence ID" value="NZ_CP149783.1"/>
</dbReference>
<dbReference type="InterPro" id="IPR018946">
    <property type="entry name" value="PhoD-like_MPP"/>
</dbReference>
<organism evidence="3">
    <name type="scientific">Deinococcus sp. VB142</name>
    <dbReference type="NCBI Taxonomy" id="3112952"/>
    <lineage>
        <taxon>Bacteria</taxon>
        <taxon>Thermotogati</taxon>
        <taxon>Deinococcota</taxon>
        <taxon>Deinococci</taxon>
        <taxon>Deinococcales</taxon>
        <taxon>Deinococcaceae</taxon>
        <taxon>Deinococcus</taxon>
    </lineage>
</organism>
<evidence type="ECO:0000313" key="3">
    <source>
        <dbReference type="EMBL" id="WYF46116.1"/>
    </source>
</evidence>
<evidence type="ECO:0000259" key="2">
    <source>
        <dbReference type="Pfam" id="PF16655"/>
    </source>
</evidence>
<reference evidence="3" key="1">
    <citation type="submission" date="2024-03" db="EMBL/GenBank/DDBJ databases">
        <title>Deinococcus weizhi sp. nov., isolated from human skin.</title>
        <authorList>
            <person name="Wei Z."/>
            <person name="Tian F."/>
            <person name="Yang C."/>
            <person name="Xin L.T."/>
            <person name="Wen Z.J."/>
            <person name="Lan K.C."/>
            <person name="Yu L."/>
            <person name="Zhe W."/>
            <person name="Dan F.D."/>
            <person name="Jun W."/>
            <person name="Rui Z."/>
            <person name="Yong X.J."/>
            <person name="Ting Y."/>
            <person name="Wei X."/>
            <person name="Xu Z.G."/>
            <person name="Xin Z."/>
            <person name="Dong F.G."/>
            <person name="Ni X.M."/>
            <person name="Zheng M.G."/>
            <person name="Chun Y."/>
            <person name="Qian W.X."/>
        </authorList>
    </citation>
    <scope>NUCLEOTIDE SEQUENCE</scope>
    <source>
        <strain evidence="3">VB142</strain>
    </source>
</reference>
<gene>
    <name evidence="3" type="ORF">WDJ50_16990</name>
</gene>
<sequence length="529" mass="58183">MPKIQEDAHLISRRSLLQAASVITGAGLLSLTGCAPAVNVRYPVTPFQLGVASGDPQPGSVVLWTRLSLDPLGPTGAGLPKTPIGVSWEVAHDENFERVVKRGQAAATPERGYAVHVEVFGLEPRRTYFYRFRSGQYLSPVGRTRTLPAAGAQVGQLDLAFVSCSDYQNGYFNAYRHLAGEDLDLILHLGDYIYEYGPDAAGVRQHNGPEIVTLEDYRRRYALYHADPDLQAAHAAAPWVVVWDDHEVENNYAGEIAEAREKGEAPVTREQFLARRAAAYQAYYENLPLRASSLPKGPALQLYRRLSFGRLAEFSMLDTRQYRSDQPCGDNFKPVCEGVADPNATLTGPQQERWLLDGLGASQAQWNVIGQQVMMASFNWPLAQGVEVLNMDQWDGYPAARSRLLGYLAARKVSNPVVLTGDIHSAWVHDLKADFRDPASAVLGTELVTTSISADFPSQFVAPIAAAATQTPHVRYFNGAQRGYARVRVTPQAWQTEFKVVDTIQTRASQVRTDATFVIENGVPGAKRA</sequence>
<dbReference type="Gene3D" id="2.60.40.380">
    <property type="entry name" value="Purple acid phosphatase-like, N-terminal"/>
    <property type="match status" value="1"/>
</dbReference>
<evidence type="ECO:0000259" key="1">
    <source>
        <dbReference type="Pfam" id="PF09423"/>
    </source>
</evidence>
<accession>A0AAU6Q6R8</accession>
<dbReference type="CDD" id="cd07389">
    <property type="entry name" value="MPP_PhoD"/>
    <property type="match status" value="1"/>
</dbReference>
<dbReference type="AlphaFoldDB" id="A0AAU6Q6R8"/>
<feature type="domain" description="Phospholipase D N-terminal" evidence="2">
    <location>
        <begin position="49"/>
        <end position="146"/>
    </location>
</feature>